<dbReference type="InterPro" id="IPR006176">
    <property type="entry name" value="3-OHacyl-CoA_DH_NAD-bd"/>
</dbReference>
<evidence type="ECO:0000259" key="1">
    <source>
        <dbReference type="Pfam" id="PF02737"/>
    </source>
</evidence>
<dbReference type="RefSeq" id="WP_057087913.1">
    <property type="nucleotide sequence ID" value="NZ_BQNL01000001.1"/>
</dbReference>
<feature type="domain" description="3-hydroxyacyl-CoA dehydrogenase NAD binding" evidence="1">
    <location>
        <begin position="7"/>
        <end position="138"/>
    </location>
</feature>
<organism evidence="2 4">
    <name type="scientific">Bacteroides uniformis</name>
    <dbReference type="NCBI Taxonomy" id="820"/>
    <lineage>
        <taxon>Bacteria</taxon>
        <taxon>Pseudomonadati</taxon>
        <taxon>Bacteroidota</taxon>
        <taxon>Bacteroidia</taxon>
        <taxon>Bacteroidales</taxon>
        <taxon>Bacteroidaceae</taxon>
        <taxon>Bacteroides</taxon>
    </lineage>
</organism>
<dbReference type="Gene3D" id="3.40.50.720">
    <property type="entry name" value="NAD(P)-binding Rossmann-like Domain"/>
    <property type="match status" value="1"/>
</dbReference>
<dbReference type="AlphaFoldDB" id="A0A174FFC7"/>
<evidence type="ECO:0000313" key="4">
    <source>
        <dbReference type="Proteomes" id="UP000095419"/>
    </source>
</evidence>
<dbReference type="EMBL" id="QSRB01000024">
    <property type="protein sequence ID" value="RGK80547.1"/>
    <property type="molecule type" value="Genomic_DNA"/>
</dbReference>
<protein>
    <submittedName>
        <fullName evidence="2">3-hydroxybutyryl-CoA dehydrogenase</fullName>
    </submittedName>
</protein>
<dbReference type="PANTHER" id="PTHR48075">
    <property type="entry name" value="3-HYDROXYACYL-COA DEHYDROGENASE FAMILY PROTEIN"/>
    <property type="match status" value="1"/>
</dbReference>
<dbReference type="GO" id="GO:0006631">
    <property type="term" value="P:fatty acid metabolic process"/>
    <property type="evidence" value="ECO:0007669"/>
    <property type="project" value="InterPro"/>
</dbReference>
<dbReference type="GO" id="GO:0016491">
    <property type="term" value="F:oxidoreductase activity"/>
    <property type="evidence" value="ECO:0007669"/>
    <property type="project" value="TreeGrafter"/>
</dbReference>
<dbReference type="Proteomes" id="UP000260874">
    <property type="component" value="Unassembled WGS sequence"/>
</dbReference>
<dbReference type="Proteomes" id="UP000095419">
    <property type="component" value="Unassembled WGS sequence"/>
</dbReference>
<dbReference type="Pfam" id="PF02737">
    <property type="entry name" value="3HCDH_N"/>
    <property type="match status" value="1"/>
</dbReference>
<gene>
    <name evidence="3" type="ORF">DXC91_19330</name>
    <name evidence="2" type="ORF">ERS417307_01798</name>
</gene>
<evidence type="ECO:0000313" key="5">
    <source>
        <dbReference type="Proteomes" id="UP000260874"/>
    </source>
</evidence>
<dbReference type="GO" id="GO:0070403">
    <property type="term" value="F:NAD+ binding"/>
    <property type="evidence" value="ECO:0007669"/>
    <property type="project" value="InterPro"/>
</dbReference>
<name>A0A174FFC7_BACUN</name>
<evidence type="ECO:0000313" key="2">
    <source>
        <dbReference type="EMBL" id="CUO47536.1"/>
    </source>
</evidence>
<reference evidence="3 5" key="2">
    <citation type="submission" date="2018-08" db="EMBL/GenBank/DDBJ databases">
        <title>A genome reference for cultivated species of the human gut microbiota.</title>
        <authorList>
            <person name="Zou Y."/>
            <person name="Xue W."/>
            <person name="Luo G."/>
        </authorList>
    </citation>
    <scope>NUCLEOTIDE SEQUENCE [LARGE SCALE GENOMIC DNA]</scope>
    <source>
        <strain evidence="3 5">TF09-22</strain>
    </source>
</reference>
<evidence type="ECO:0000313" key="3">
    <source>
        <dbReference type="EMBL" id="RGK80547.1"/>
    </source>
</evidence>
<dbReference type="InterPro" id="IPR036291">
    <property type="entry name" value="NAD(P)-bd_dom_sf"/>
</dbReference>
<dbReference type="EMBL" id="CYZF01000004">
    <property type="protein sequence ID" value="CUO47536.1"/>
    <property type="molecule type" value="Genomic_DNA"/>
</dbReference>
<dbReference type="SUPFAM" id="SSF51735">
    <property type="entry name" value="NAD(P)-binding Rossmann-fold domains"/>
    <property type="match status" value="1"/>
</dbReference>
<sequence>MNLKIKTVTVVGANGTMDTNVSGIFASFGDAMVYMISRDKEKSKKAALKAGKTVKAGSIVGHLIPTDYSMLEECVSKSDLVFESAAENLELKIDLHTKIGKALRKDAIAGIGSSGLSITRLAECYPEDVRGQFFGIHILASALRADGITL</sequence>
<dbReference type="PANTHER" id="PTHR48075:SF7">
    <property type="entry name" value="3-HYDROXYACYL-COA DEHYDROGENASE-RELATED"/>
    <property type="match status" value="1"/>
</dbReference>
<reference evidence="2 4" key="1">
    <citation type="submission" date="2015-09" db="EMBL/GenBank/DDBJ databases">
        <authorList>
            <consortium name="Pathogen Informatics"/>
        </authorList>
    </citation>
    <scope>NUCLEOTIDE SEQUENCE [LARGE SCALE GENOMIC DNA]</scope>
    <source>
        <strain evidence="2 4">2789STDY5608791</strain>
    </source>
</reference>
<proteinExistence type="predicted"/>
<accession>A0A174FFC7</accession>